<reference evidence="1 2" key="1">
    <citation type="submission" date="2019-03" db="EMBL/GenBank/DDBJ databases">
        <title>Genomic Encyclopedia of Type Strains, Phase IV (KMG-IV): sequencing the most valuable type-strain genomes for metagenomic binning, comparative biology and taxonomic classification.</title>
        <authorList>
            <person name="Goeker M."/>
        </authorList>
    </citation>
    <scope>NUCLEOTIDE SEQUENCE [LARGE SCALE GENOMIC DNA]</scope>
    <source>
        <strain evidence="1 2">DSM 24979</strain>
    </source>
</reference>
<gene>
    <name evidence="1" type="ORF">EDD69_10420</name>
</gene>
<dbReference type="AlphaFoldDB" id="A0A4R1QFC9"/>
<dbReference type="RefSeq" id="WP_132947738.1">
    <property type="nucleotide sequence ID" value="NZ_SLUL01000004.1"/>
</dbReference>
<dbReference type="OrthoDB" id="2696578at2"/>
<sequence length="77" mass="9228">MNRFEKELEVFAKSKHQGHDEMMKSFEKWGSDLEEIISKIENVNSSFFKQISGKMGEAERWFAKKEKQFDGFFRNFP</sequence>
<dbReference type="Proteomes" id="UP000295658">
    <property type="component" value="Unassembled WGS sequence"/>
</dbReference>
<proteinExistence type="predicted"/>
<name>A0A4R1QFC9_9BACL</name>
<dbReference type="EMBL" id="SLUL01000004">
    <property type="protein sequence ID" value="TCL50971.1"/>
    <property type="molecule type" value="Genomic_DNA"/>
</dbReference>
<accession>A0A4R1QFC9</accession>
<organism evidence="1 2">
    <name type="scientific">Thermolongibacillus altinsuensis</name>
    <dbReference type="NCBI Taxonomy" id="575256"/>
    <lineage>
        <taxon>Bacteria</taxon>
        <taxon>Bacillati</taxon>
        <taxon>Bacillota</taxon>
        <taxon>Bacilli</taxon>
        <taxon>Bacillales</taxon>
        <taxon>Anoxybacillaceae</taxon>
        <taxon>Thermolongibacillus</taxon>
    </lineage>
</organism>
<evidence type="ECO:0000313" key="1">
    <source>
        <dbReference type="EMBL" id="TCL50971.1"/>
    </source>
</evidence>
<protein>
    <submittedName>
        <fullName evidence="1">Uncharacterized protein</fullName>
    </submittedName>
</protein>
<comment type="caution">
    <text evidence="1">The sequence shown here is derived from an EMBL/GenBank/DDBJ whole genome shotgun (WGS) entry which is preliminary data.</text>
</comment>
<keyword evidence="2" id="KW-1185">Reference proteome</keyword>
<evidence type="ECO:0000313" key="2">
    <source>
        <dbReference type="Proteomes" id="UP000295658"/>
    </source>
</evidence>